<dbReference type="Gene3D" id="3.30.40.10">
    <property type="entry name" value="Zinc/RING finger domain, C3HC4 (zinc finger)"/>
    <property type="match status" value="1"/>
</dbReference>
<evidence type="ECO:0000256" key="2">
    <source>
        <dbReference type="ARBA" id="ARBA00012759"/>
    </source>
</evidence>
<dbReference type="PANTHER" id="PTHR21646:SF35">
    <property type="match status" value="1"/>
</dbReference>
<dbReference type="InterPro" id="IPR018200">
    <property type="entry name" value="USP_CS"/>
</dbReference>
<keyword evidence="3 5" id="KW-0479">Metal-binding</keyword>
<dbReference type="CDD" id="cd16449">
    <property type="entry name" value="RING-HC"/>
    <property type="match status" value="1"/>
</dbReference>
<dbReference type="SUPFAM" id="SSF57850">
    <property type="entry name" value="RING/U-box"/>
    <property type="match status" value="1"/>
</dbReference>
<dbReference type="GO" id="GO:0004843">
    <property type="term" value="F:cysteine-type deubiquitinase activity"/>
    <property type="evidence" value="ECO:0007669"/>
    <property type="project" value="UniProtKB-EC"/>
</dbReference>
<dbReference type="InterPro" id="IPR001841">
    <property type="entry name" value="Znf_RING"/>
</dbReference>
<dbReference type="Gene3D" id="3.90.70.10">
    <property type="entry name" value="Cysteine proteinases"/>
    <property type="match status" value="3"/>
</dbReference>
<evidence type="ECO:0000313" key="10">
    <source>
        <dbReference type="Proteomes" id="UP001075354"/>
    </source>
</evidence>
<feature type="domain" description="USP" evidence="8">
    <location>
        <begin position="190"/>
        <end position="1169"/>
    </location>
</feature>
<feature type="compositionally biased region" description="Low complexity" evidence="6">
    <location>
        <begin position="311"/>
        <end position="322"/>
    </location>
</feature>
<feature type="region of interest" description="Disordered" evidence="6">
    <location>
        <begin position="293"/>
        <end position="326"/>
    </location>
</feature>
<feature type="compositionally biased region" description="Basic and acidic residues" evidence="6">
    <location>
        <begin position="59"/>
        <end position="70"/>
    </location>
</feature>
<feature type="compositionally biased region" description="Low complexity" evidence="6">
    <location>
        <begin position="133"/>
        <end position="143"/>
    </location>
</feature>
<evidence type="ECO:0000256" key="4">
    <source>
        <dbReference type="ARBA" id="ARBA00022833"/>
    </source>
</evidence>
<dbReference type="PROSITE" id="PS50089">
    <property type="entry name" value="ZF_RING_2"/>
    <property type="match status" value="1"/>
</dbReference>
<dbReference type="InterPro" id="IPR013083">
    <property type="entry name" value="Znf_RING/FYVE/PHD"/>
</dbReference>
<reference evidence="9" key="1">
    <citation type="submission" date="2022-12" db="EMBL/GenBank/DDBJ databases">
        <title>Chromosome-level genome assembly of the bean flower thrips Megalurothrips usitatus.</title>
        <authorList>
            <person name="Ma L."/>
            <person name="Liu Q."/>
            <person name="Li H."/>
            <person name="Cai W."/>
        </authorList>
    </citation>
    <scope>NUCLEOTIDE SEQUENCE</scope>
    <source>
        <strain evidence="9">Cailab_2022a</strain>
    </source>
</reference>
<protein>
    <recommendedName>
        <fullName evidence="2">ubiquitinyl hydrolase 1</fullName>
        <ecNumber evidence="2">3.4.19.12</ecNumber>
    </recommendedName>
</protein>
<dbReference type="AlphaFoldDB" id="A0AAV7XCU0"/>
<evidence type="ECO:0000256" key="6">
    <source>
        <dbReference type="SAM" id="MobiDB-lite"/>
    </source>
</evidence>
<dbReference type="EMBL" id="JAPTSV010000012">
    <property type="protein sequence ID" value="KAJ1522263.1"/>
    <property type="molecule type" value="Genomic_DNA"/>
</dbReference>
<dbReference type="Proteomes" id="UP001075354">
    <property type="component" value="Chromosome 12"/>
</dbReference>
<dbReference type="InterPro" id="IPR038765">
    <property type="entry name" value="Papain-like_cys_pep_sf"/>
</dbReference>
<accession>A0AAV7XCU0</accession>
<feature type="region of interest" description="Disordered" evidence="6">
    <location>
        <begin position="133"/>
        <end position="155"/>
    </location>
</feature>
<evidence type="ECO:0000259" key="8">
    <source>
        <dbReference type="PROSITE" id="PS50235"/>
    </source>
</evidence>
<dbReference type="GO" id="GO:0008270">
    <property type="term" value="F:zinc ion binding"/>
    <property type="evidence" value="ECO:0007669"/>
    <property type="project" value="UniProtKB-KW"/>
</dbReference>
<keyword evidence="4" id="KW-0862">Zinc</keyword>
<sequence length="1206" mass="133971">MVLENSWVDSSEASDSPIDMHSLPATAPESMSIFGSPPYPPLGDDLSSTNHEQGPISKPIKDSSRVRSETGDGYDVGDEDDDADLNDRYTNCRNEDMDGDRRLPFNDDYSRWREVVHFNGPYNVDYMKCGSDSCQPAQSSSMPSAPPHPSPTTFPEDENGLCLPLGLDTLLSSNDPLEDVKDSAAIPGVCGLRNLGNTCFMSSGLQCLSNTPKLLQYFVARPPLEKVPVDSLTAQFTTLLQRMWSGENRVVHPVEFKHALGGHFPQFQDYRQHDCQEFLALLLDSLHEQLNVVGQSSPQNPDQARSLDRFSNSSLSHSSESSGDAQNTFRIQPIPENVAPFRLAELSTGVNTNNQAINLSCKKEKNELAIQVNCTTNGTHLHGLQDIMKDAKTSNVNVLVEDQDANNVIRFDSDKFPRHDTAKVRELTNPNLLETYDFDSKSVSVKRIKDTNLTLEQRDSDNAESGGLDLKRIKLTEQNNCKKELSSPLLDGIESADDSTVDNIKDCNDSHLLFPKDASRNNVESLLAESSSSTQLTDVDDCAAMESFSESNGNGNASSKEDEHADLHWEKHLASNQSCIADTFLGQFKSTVVCSECKHVSVTYEPFMYLSVPLPHAMERQICVTYVPLDAAPAVKILLTMNKQDKVRHLRDEIVALRSKEGHPLDESITLVLAEVFDHHIAKFLDDIAPLRYVNDSNRTIYALEVIPPPAWFKRPKQPSECMELIDVPDLEDGDLPILGCEPPPLLAVDTDPGEQLDGPDDKLTADSAGVSDHEVTSSDDEDLADKSGSPPAGLPSNCPPYVEHSTIRVDLMTESYSGCDRGDDWKSCAICLEEMNKDMRRHVGCDCVLCEGCIENACKHNGSADTMPCPMCNQIVKPNSEFVRIDKFISSKPAVRLLNVPIVFRVDTEGDGNNNQKSVKLFGHPNVLKLPSVLPASELASIVKKLVHTNETYSILTVDGVGYHCSRCLYTKHCRGCPVATEGEVVLRSADTLAVRFTESIKESLPQNHASMQDMRSCEPLSLYDCLKAFSESELLDEQNPWFCPVCQKNQCATKTLSVWRYPDYLIVYLKRFVFHNGMSTKLDNKVTYPLNGLMVNAPSTSRHGSPHVYNLYACVCHYGGVSAGHYTAYAKHPLNSDWHHFNDDAVSHQKPQEEDFSNAYILFYQKQGVAFPELNLEEPMKPNIDHLIERLDSTMDQDMNQDLS</sequence>
<evidence type="ECO:0000259" key="7">
    <source>
        <dbReference type="PROSITE" id="PS50089"/>
    </source>
</evidence>
<evidence type="ECO:0000313" key="9">
    <source>
        <dbReference type="EMBL" id="KAJ1522263.1"/>
    </source>
</evidence>
<dbReference type="SUPFAM" id="SSF54001">
    <property type="entry name" value="Cysteine proteinases"/>
    <property type="match status" value="1"/>
</dbReference>
<dbReference type="InterPro" id="IPR001394">
    <property type="entry name" value="Peptidase_C19_UCH"/>
</dbReference>
<keyword evidence="10" id="KW-1185">Reference proteome</keyword>
<dbReference type="InterPro" id="IPR028889">
    <property type="entry name" value="USP"/>
</dbReference>
<feature type="region of interest" description="Disordered" evidence="6">
    <location>
        <begin position="742"/>
        <end position="802"/>
    </location>
</feature>
<dbReference type="GO" id="GO:0016579">
    <property type="term" value="P:protein deubiquitination"/>
    <property type="evidence" value="ECO:0007669"/>
    <property type="project" value="InterPro"/>
</dbReference>
<feature type="region of interest" description="Disordered" evidence="6">
    <location>
        <begin position="1"/>
        <end position="87"/>
    </location>
</feature>
<dbReference type="Pfam" id="PF00443">
    <property type="entry name" value="UCH"/>
    <property type="match status" value="1"/>
</dbReference>
<comment type="catalytic activity">
    <reaction evidence="1">
        <text>Thiol-dependent hydrolysis of ester, thioester, amide, peptide and isopeptide bonds formed by the C-terminal Gly of ubiquitin (a 76-residue protein attached to proteins as an intracellular targeting signal).</text>
        <dbReference type="EC" id="3.4.19.12"/>
    </reaction>
</comment>
<dbReference type="PANTHER" id="PTHR21646">
    <property type="entry name" value="UBIQUITIN CARBOXYL-TERMINAL HYDROLASE"/>
    <property type="match status" value="1"/>
</dbReference>
<proteinExistence type="predicted"/>
<dbReference type="EC" id="3.4.19.12" evidence="2"/>
<dbReference type="CDD" id="cd02674">
    <property type="entry name" value="Peptidase_C19R"/>
    <property type="match status" value="1"/>
</dbReference>
<comment type="caution">
    <text evidence="9">The sequence shown here is derived from an EMBL/GenBank/DDBJ whole genome shotgun (WGS) entry which is preliminary data.</text>
</comment>
<keyword evidence="3 5" id="KW-0863">Zinc-finger</keyword>
<dbReference type="PROSITE" id="PS00972">
    <property type="entry name" value="USP_1"/>
    <property type="match status" value="1"/>
</dbReference>
<name>A0AAV7XCU0_9NEOP</name>
<feature type="compositionally biased region" description="Polar residues" evidence="6">
    <location>
        <begin position="293"/>
        <end position="303"/>
    </location>
</feature>
<feature type="compositionally biased region" description="Acidic residues" evidence="6">
    <location>
        <begin position="75"/>
        <end position="84"/>
    </location>
</feature>
<gene>
    <name evidence="9" type="ORF">ONE63_002566</name>
</gene>
<feature type="domain" description="RING-type" evidence="7">
    <location>
        <begin position="829"/>
        <end position="874"/>
    </location>
</feature>
<dbReference type="PROSITE" id="PS50235">
    <property type="entry name" value="USP_3"/>
    <property type="match status" value="1"/>
</dbReference>
<evidence type="ECO:0000256" key="5">
    <source>
        <dbReference type="PROSITE-ProRule" id="PRU00175"/>
    </source>
</evidence>
<organism evidence="9 10">
    <name type="scientific">Megalurothrips usitatus</name>
    <name type="common">bean blossom thrips</name>
    <dbReference type="NCBI Taxonomy" id="439358"/>
    <lineage>
        <taxon>Eukaryota</taxon>
        <taxon>Metazoa</taxon>
        <taxon>Ecdysozoa</taxon>
        <taxon>Arthropoda</taxon>
        <taxon>Hexapoda</taxon>
        <taxon>Insecta</taxon>
        <taxon>Pterygota</taxon>
        <taxon>Neoptera</taxon>
        <taxon>Paraneoptera</taxon>
        <taxon>Thysanoptera</taxon>
        <taxon>Terebrantia</taxon>
        <taxon>Thripoidea</taxon>
        <taxon>Thripidae</taxon>
        <taxon>Megalurothrips</taxon>
    </lineage>
</organism>
<evidence type="ECO:0000256" key="3">
    <source>
        <dbReference type="ARBA" id="ARBA00022771"/>
    </source>
</evidence>
<evidence type="ECO:0000256" key="1">
    <source>
        <dbReference type="ARBA" id="ARBA00000707"/>
    </source>
</evidence>
<dbReference type="InterPro" id="IPR050185">
    <property type="entry name" value="Ub_carboxyl-term_hydrolase"/>
</dbReference>